<organism evidence="3 4">
    <name type="scientific">Persicirhabdus sediminis</name>
    <dbReference type="NCBI Taxonomy" id="454144"/>
    <lineage>
        <taxon>Bacteria</taxon>
        <taxon>Pseudomonadati</taxon>
        <taxon>Verrucomicrobiota</taxon>
        <taxon>Verrucomicrobiia</taxon>
        <taxon>Verrucomicrobiales</taxon>
        <taxon>Verrucomicrobiaceae</taxon>
        <taxon>Persicirhabdus</taxon>
    </lineage>
</organism>
<evidence type="ECO:0000256" key="1">
    <source>
        <dbReference type="SAM" id="MobiDB-lite"/>
    </source>
</evidence>
<comment type="caution">
    <text evidence="3">The sequence shown here is derived from an EMBL/GenBank/DDBJ whole genome shotgun (WGS) entry which is preliminary data.</text>
</comment>
<keyword evidence="4" id="KW-1185">Reference proteome</keyword>
<reference evidence="3" key="1">
    <citation type="submission" date="2021-01" db="EMBL/GenBank/DDBJ databases">
        <title>Modified the classification status of verrucomicrobia.</title>
        <authorList>
            <person name="Feng X."/>
        </authorList>
    </citation>
    <scope>NUCLEOTIDE SEQUENCE</scope>
    <source>
        <strain evidence="3">_KCTC 22039</strain>
    </source>
</reference>
<keyword evidence="2" id="KW-0732">Signal</keyword>
<name>A0A8J7ME23_9BACT</name>
<sequence length="405" mass="44286">MKTSNQLIRQLAICAGFTVSSISAADYINFIVERPVNGNAPSYMEDIPQQGEASSVMPVLVEGTVYELWSIRSDGSQSWLLDEKFVGAYSAQATLSIVSPDPFEGDDAGSGTWKRTRADIAYTITWETSGLLPESELASASEVELVHEFQPNNGELTEFGSTMIGDNEEDSMTLATVIPAEEDGKSYGIETFSIYAQPENPEDILIYKTNNGHGNNVDGVDSSNDGASKEGEDTDSSVDDEIKLRISEIIAGDPTRTVDLTLDRVQVYVFPVPEATITTDSTENVFGADFPNVSVTAEDLYPGSTTFVRLITDADRSSLTGFSDQDVTRPSISVLNSYINPSDDTPITRDIDLTGWEENITDSGKWWVQVVHQSPVLPNQDEILAEYTFDVLPKIRVNAEINTLE</sequence>
<evidence type="ECO:0000313" key="4">
    <source>
        <dbReference type="Proteomes" id="UP000624703"/>
    </source>
</evidence>
<proteinExistence type="predicted"/>
<accession>A0A8J7ME23</accession>
<dbReference type="RefSeq" id="WP_200311571.1">
    <property type="nucleotide sequence ID" value="NZ_JAENIM010000039.1"/>
</dbReference>
<gene>
    <name evidence="3" type="ORF">JIN82_10450</name>
</gene>
<dbReference type="AlphaFoldDB" id="A0A8J7ME23"/>
<evidence type="ECO:0000313" key="3">
    <source>
        <dbReference type="EMBL" id="MBK1791571.1"/>
    </source>
</evidence>
<evidence type="ECO:0000256" key="2">
    <source>
        <dbReference type="SAM" id="SignalP"/>
    </source>
</evidence>
<protein>
    <submittedName>
        <fullName evidence="3">Uncharacterized protein</fullName>
    </submittedName>
</protein>
<feature type="region of interest" description="Disordered" evidence="1">
    <location>
        <begin position="215"/>
        <end position="238"/>
    </location>
</feature>
<dbReference type="Proteomes" id="UP000624703">
    <property type="component" value="Unassembled WGS sequence"/>
</dbReference>
<dbReference type="EMBL" id="JAENIM010000039">
    <property type="protein sequence ID" value="MBK1791571.1"/>
    <property type="molecule type" value="Genomic_DNA"/>
</dbReference>
<feature type="signal peptide" evidence="2">
    <location>
        <begin position="1"/>
        <end position="24"/>
    </location>
</feature>
<feature type="chain" id="PRO_5035206816" evidence="2">
    <location>
        <begin position="25"/>
        <end position="405"/>
    </location>
</feature>